<dbReference type="RefSeq" id="WP_055008583.1">
    <property type="nucleotide sequence ID" value="NZ_LJPW01000054.1"/>
</dbReference>
<evidence type="ECO:0000256" key="3">
    <source>
        <dbReference type="ARBA" id="ARBA00023125"/>
    </source>
</evidence>
<gene>
    <name evidence="5" type="ORF">ALQ84_01675</name>
</gene>
<dbReference type="PRINTS" id="PR00039">
    <property type="entry name" value="HTHLYSR"/>
</dbReference>
<dbReference type="InterPro" id="IPR036388">
    <property type="entry name" value="WH-like_DNA-bd_sf"/>
</dbReference>
<sequence>MNPDIRALDLNLLKALDALLDERSVTRAANRLSLTQPAVSGMLNRLRESFDDPLFVRAQRGIVPTLRAEQLAMPVKQLLANIEGMLQPQNFDPLTASMTIRIASTDYALRAAAVPFLSALRVQAPNIRVSVQPVDHQKLQNQLDLGEIDLALVTPEAVTPGLHAIALFDESYVCVMRSEHPDAMNSELSLDRFCALDHVLVSPAGGGFHGVTDEALEKLGRSRRVTVSVISFLVLPEILMCSDLIAVVPRRLAVHQVGLRSLEPPVEIPGFRKTLVWHERTHSDAGHRWVRSLMVETIRALD</sequence>
<reference evidence="5 6" key="1">
    <citation type="submission" date="2018-08" db="EMBL/GenBank/DDBJ databases">
        <title>Recombination of ecologically and evolutionarily significant loci maintains genetic cohesion in the Pseudomonas syringae species complex.</title>
        <authorList>
            <person name="Dillon M."/>
            <person name="Thakur S."/>
            <person name="Almeida R.N.D."/>
            <person name="Weir B.S."/>
            <person name="Guttman D.S."/>
        </authorList>
    </citation>
    <scope>NUCLEOTIDE SEQUENCE [LARGE SCALE GENOMIC DNA]</scope>
    <source>
        <strain evidence="5 6">ICMP 4086</strain>
    </source>
</reference>
<protein>
    <submittedName>
        <fullName evidence="5">Transcriptional regulator, LysR family</fullName>
    </submittedName>
</protein>
<evidence type="ECO:0000313" key="6">
    <source>
        <dbReference type="Proteomes" id="UP000278587"/>
    </source>
</evidence>
<dbReference type="AlphaFoldDB" id="A0A0N8QTA3"/>
<keyword evidence="2" id="KW-0805">Transcription regulation</keyword>
<dbReference type="PANTHER" id="PTHR30118">
    <property type="entry name" value="HTH-TYPE TRANSCRIPTIONAL REGULATOR LEUO-RELATED"/>
    <property type="match status" value="1"/>
</dbReference>
<dbReference type="GO" id="GO:0003677">
    <property type="term" value="F:DNA binding"/>
    <property type="evidence" value="ECO:0007669"/>
    <property type="project" value="UniProtKB-KW"/>
</dbReference>
<dbReference type="InterPro" id="IPR050389">
    <property type="entry name" value="LysR-type_TF"/>
</dbReference>
<dbReference type="Pfam" id="PF03466">
    <property type="entry name" value="LysR_substrate"/>
    <property type="match status" value="1"/>
</dbReference>
<dbReference type="OrthoDB" id="8557381at2"/>
<accession>A0A0N8QTA3</accession>
<comment type="caution">
    <text evidence="5">The sequence shown here is derived from an EMBL/GenBank/DDBJ whole genome shotgun (WGS) entry which is preliminary data.</text>
</comment>
<dbReference type="InterPro" id="IPR000847">
    <property type="entry name" value="LysR_HTH_N"/>
</dbReference>
<name>A0A0N8QTA3_9PSED</name>
<dbReference type="Proteomes" id="UP000278587">
    <property type="component" value="Unassembled WGS sequence"/>
</dbReference>
<evidence type="ECO:0000256" key="4">
    <source>
        <dbReference type="ARBA" id="ARBA00023163"/>
    </source>
</evidence>
<dbReference type="SUPFAM" id="SSF46785">
    <property type="entry name" value="Winged helix' DNA-binding domain"/>
    <property type="match status" value="1"/>
</dbReference>
<dbReference type="PANTHER" id="PTHR30118:SF15">
    <property type="entry name" value="TRANSCRIPTIONAL REGULATORY PROTEIN"/>
    <property type="match status" value="1"/>
</dbReference>
<comment type="similarity">
    <text evidence="1">Belongs to the LysR transcriptional regulatory family.</text>
</comment>
<evidence type="ECO:0000256" key="2">
    <source>
        <dbReference type="ARBA" id="ARBA00023015"/>
    </source>
</evidence>
<dbReference type="InterPro" id="IPR005119">
    <property type="entry name" value="LysR_subst-bd"/>
</dbReference>
<dbReference type="Gene3D" id="3.40.190.10">
    <property type="entry name" value="Periplasmic binding protein-like II"/>
    <property type="match status" value="2"/>
</dbReference>
<dbReference type="SUPFAM" id="SSF53850">
    <property type="entry name" value="Periplasmic binding protein-like II"/>
    <property type="match status" value="1"/>
</dbReference>
<keyword evidence="3" id="KW-0238">DNA-binding</keyword>
<dbReference type="InterPro" id="IPR036390">
    <property type="entry name" value="WH_DNA-bd_sf"/>
</dbReference>
<organism evidence="5 6">
    <name type="scientific">Pseudomonas caricapapayae</name>
    <dbReference type="NCBI Taxonomy" id="46678"/>
    <lineage>
        <taxon>Bacteria</taxon>
        <taxon>Pseudomonadati</taxon>
        <taxon>Pseudomonadota</taxon>
        <taxon>Gammaproteobacteria</taxon>
        <taxon>Pseudomonadales</taxon>
        <taxon>Pseudomonadaceae</taxon>
        <taxon>Pseudomonas</taxon>
    </lineage>
</organism>
<dbReference type="Pfam" id="PF00126">
    <property type="entry name" value="HTH_1"/>
    <property type="match status" value="1"/>
</dbReference>
<evidence type="ECO:0000313" key="5">
    <source>
        <dbReference type="EMBL" id="RMM07739.1"/>
    </source>
</evidence>
<dbReference type="PROSITE" id="PS50931">
    <property type="entry name" value="HTH_LYSR"/>
    <property type="match status" value="1"/>
</dbReference>
<dbReference type="EMBL" id="RBOC01000132">
    <property type="protein sequence ID" value="RMM07739.1"/>
    <property type="molecule type" value="Genomic_DNA"/>
</dbReference>
<dbReference type="Gene3D" id="1.10.10.10">
    <property type="entry name" value="Winged helix-like DNA-binding domain superfamily/Winged helix DNA-binding domain"/>
    <property type="match status" value="1"/>
</dbReference>
<evidence type="ECO:0000256" key="1">
    <source>
        <dbReference type="ARBA" id="ARBA00009437"/>
    </source>
</evidence>
<dbReference type="GO" id="GO:0003700">
    <property type="term" value="F:DNA-binding transcription factor activity"/>
    <property type="evidence" value="ECO:0007669"/>
    <property type="project" value="InterPro"/>
</dbReference>
<proteinExistence type="inferred from homology"/>
<keyword evidence="4" id="KW-0804">Transcription</keyword>